<dbReference type="Pfam" id="PF00589">
    <property type="entry name" value="Phage_integrase"/>
    <property type="match status" value="1"/>
</dbReference>
<dbReference type="SUPFAM" id="SSF56349">
    <property type="entry name" value="DNA breaking-rejoining enzymes"/>
    <property type="match status" value="1"/>
</dbReference>
<gene>
    <name evidence="3" type="ORF">EKO22_02990</name>
</gene>
<dbReference type="GO" id="GO:0003677">
    <property type="term" value="F:DNA binding"/>
    <property type="evidence" value="ECO:0007669"/>
    <property type="project" value="InterPro"/>
</dbReference>
<organism evidence="3">
    <name type="scientific">Synechococcus elongatus PCC 11802</name>
    <dbReference type="NCBI Taxonomy" id="2283154"/>
    <lineage>
        <taxon>Bacteria</taxon>
        <taxon>Bacillati</taxon>
        <taxon>Cyanobacteriota</taxon>
        <taxon>Cyanophyceae</taxon>
        <taxon>Synechococcales</taxon>
        <taxon>Synechococcaceae</taxon>
        <taxon>Synechococcus</taxon>
    </lineage>
</organism>
<proteinExistence type="predicted"/>
<reference evidence="3" key="1">
    <citation type="submission" date="2024-01" db="EMBL/GenBank/DDBJ databases">
        <title>Synechococcus elongatus PCC 11802, a close yet different native of Synechococcus elongatus PCC 11801.</title>
        <authorList>
            <person name="Jaiswal D."/>
            <person name="Sengupta A."/>
            <person name="Sengupta S."/>
            <person name="Pakrasi H.B."/>
            <person name="Wangikar P."/>
        </authorList>
    </citation>
    <scope>NUCLEOTIDE SEQUENCE</scope>
    <source>
        <strain evidence="3">PCC 11802</strain>
    </source>
</reference>
<dbReference type="InterPro" id="IPR013762">
    <property type="entry name" value="Integrase-like_cat_sf"/>
</dbReference>
<accession>A0AAT9JPV5</accession>
<evidence type="ECO:0000256" key="1">
    <source>
        <dbReference type="ARBA" id="ARBA00023172"/>
    </source>
</evidence>
<protein>
    <submittedName>
        <fullName evidence="3">Tyrosine-type recombinase/integrase</fullName>
    </submittedName>
</protein>
<dbReference type="RefSeq" id="WP_208679169.1">
    <property type="nucleotide sequence ID" value="NZ_CP034671.2"/>
</dbReference>
<dbReference type="InterPro" id="IPR011010">
    <property type="entry name" value="DNA_brk_join_enz"/>
</dbReference>
<dbReference type="EMBL" id="CP034671">
    <property type="protein sequence ID" value="QFZ91489.2"/>
    <property type="molecule type" value="Genomic_DNA"/>
</dbReference>
<evidence type="ECO:0000313" key="3">
    <source>
        <dbReference type="EMBL" id="QFZ91489.2"/>
    </source>
</evidence>
<feature type="domain" description="Tyr recombinase" evidence="2">
    <location>
        <begin position="1"/>
        <end position="79"/>
    </location>
</feature>
<dbReference type="Gene3D" id="1.10.443.10">
    <property type="entry name" value="Intergrase catalytic core"/>
    <property type="match status" value="1"/>
</dbReference>
<sequence length="83" mass="9596">MAVFCDGWLAIAQILRRLAQQAQLTIQVHPHMLRHSCGYALAEQGLPTRDIQDYLGHRNIQNTVRYTAGNPARFQRITWIPQR</sequence>
<dbReference type="AlphaFoldDB" id="A0AAT9JPV5"/>
<name>A0AAT9JPV5_SYNEL</name>
<dbReference type="GO" id="GO:0015074">
    <property type="term" value="P:DNA integration"/>
    <property type="evidence" value="ECO:0007669"/>
    <property type="project" value="InterPro"/>
</dbReference>
<keyword evidence="1" id="KW-0233">DNA recombination</keyword>
<dbReference type="InterPro" id="IPR002104">
    <property type="entry name" value="Integrase_catalytic"/>
</dbReference>
<dbReference type="PROSITE" id="PS51898">
    <property type="entry name" value="TYR_RECOMBINASE"/>
    <property type="match status" value="1"/>
</dbReference>
<evidence type="ECO:0000259" key="2">
    <source>
        <dbReference type="PROSITE" id="PS51898"/>
    </source>
</evidence>
<dbReference type="GO" id="GO:0006310">
    <property type="term" value="P:DNA recombination"/>
    <property type="evidence" value="ECO:0007669"/>
    <property type="project" value="UniProtKB-KW"/>
</dbReference>